<evidence type="ECO:0000313" key="3">
    <source>
        <dbReference type="Proteomes" id="UP000010816"/>
    </source>
</evidence>
<evidence type="ECO:0000313" key="2">
    <source>
        <dbReference type="EMBL" id="AGA91454.1"/>
    </source>
</evidence>
<dbReference type="GO" id="GO:0016791">
    <property type="term" value="F:phosphatase activity"/>
    <property type="evidence" value="ECO:0007669"/>
    <property type="project" value="TreeGrafter"/>
</dbReference>
<dbReference type="eggNOG" id="COG0639">
    <property type="taxonomic scope" value="Bacteria"/>
</dbReference>
<dbReference type="AlphaFoldDB" id="L0H1J2"/>
<dbReference type="STRING" id="765912.Thimo_2744"/>
<dbReference type="SUPFAM" id="SSF56300">
    <property type="entry name" value="Metallo-dependent phosphatases"/>
    <property type="match status" value="1"/>
</dbReference>
<dbReference type="EMBL" id="CP003051">
    <property type="protein sequence ID" value="AGA91454.1"/>
    <property type="molecule type" value="Genomic_DNA"/>
</dbReference>
<dbReference type="InterPro" id="IPR029052">
    <property type="entry name" value="Metallo-depent_PP-like"/>
</dbReference>
<dbReference type="CDD" id="cd00838">
    <property type="entry name" value="MPP_superfamily"/>
    <property type="match status" value="1"/>
</dbReference>
<name>L0H1J2_9GAMM</name>
<dbReference type="OrthoDB" id="9813918at2"/>
<dbReference type="InterPro" id="IPR050126">
    <property type="entry name" value="Ap4A_hydrolase"/>
</dbReference>
<keyword evidence="3" id="KW-1185">Reference proteome</keyword>
<evidence type="ECO:0000259" key="1">
    <source>
        <dbReference type="Pfam" id="PF00149"/>
    </source>
</evidence>
<dbReference type="PIRSF" id="PIRSF000883">
    <property type="entry name" value="Pesterase_MJ0912"/>
    <property type="match status" value="1"/>
</dbReference>
<reference evidence="2 3" key="1">
    <citation type="submission" date="2011-09" db="EMBL/GenBank/DDBJ databases">
        <title>Complete sequence of chromosome of Thioflavicoccus mobilis 8321.</title>
        <authorList>
            <consortium name="US DOE Joint Genome Institute"/>
            <person name="Lucas S."/>
            <person name="Han J."/>
            <person name="Lapidus A."/>
            <person name="Cheng J.-F."/>
            <person name="Goodwin L."/>
            <person name="Pitluck S."/>
            <person name="Peters L."/>
            <person name="Ovchinnikova G."/>
            <person name="Lu M."/>
            <person name="Detter J.C."/>
            <person name="Han C."/>
            <person name="Tapia R."/>
            <person name="Land M."/>
            <person name="Hauser L."/>
            <person name="Kyrpides N."/>
            <person name="Ivanova N."/>
            <person name="Pagani I."/>
            <person name="Vogl K."/>
            <person name="Liu Z."/>
            <person name="Imhoff J."/>
            <person name="Thiel V."/>
            <person name="Frigaard N.-U."/>
            <person name="Bryant D."/>
            <person name="Woyke T."/>
        </authorList>
    </citation>
    <scope>NUCLEOTIDE SEQUENCE [LARGE SCALE GENOMIC DNA]</scope>
    <source>
        <strain evidence="2 3">8321</strain>
    </source>
</reference>
<dbReference type="InterPro" id="IPR011152">
    <property type="entry name" value="Pesterase_MJ0912"/>
</dbReference>
<dbReference type="GO" id="GO:0005737">
    <property type="term" value="C:cytoplasm"/>
    <property type="evidence" value="ECO:0007669"/>
    <property type="project" value="TreeGrafter"/>
</dbReference>
<protein>
    <submittedName>
        <fullName evidence="2">Putative phosphoesterase</fullName>
    </submittedName>
</protein>
<dbReference type="InterPro" id="IPR004843">
    <property type="entry name" value="Calcineurin-like_PHP"/>
</dbReference>
<dbReference type="HOGENOM" id="CLU_074761_0_0_6"/>
<dbReference type="KEGG" id="tmb:Thimo_2744"/>
<dbReference type="PANTHER" id="PTHR42850">
    <property type="entry name" value="METALLOPHOSPHOESTERASE"/>
    <property type="match status" value="1"/>
</dbReference>
<dbReference type="PANTHER" id="PTHR42850:SF2">
    <property type="entry name" value="BLL5683 PROTEIN"/>
    <property type="match status" value="1"/>
</dbReference>
<feature type="domain" description="Calcineurin-like phosphoesterase" evidence="1">
    <location>
        <begin position="1"/>
        <end position="165"/>
    </location>
</feature>
<dbReference type="RefSeq" id="WP_015281586.1">
    <property type="nucleotide sequence ID" value="NC_019940.1"/>
</dbReference>
<sequence length="278" mass="31441">MKVAVFSDVQANLPALEAAVDDILAWRPELVVMAGDLLNRGPCSRSCLERFEELRRTHGWLPINGNHEVWVLRCGREAPESPVAAEMRAFADFSYRQVADLQHTFDWWPDHLCFDGGDDASWVHVTHGSLLGHRDGVSASVPDEALADKLPQDIALFVGAHTHKPLTRRFGATQILNVGSVGSPFDGDTRACYGRIELRSGRWHTEIRRLDYDRERTERDFHESGFLAEGGPLARILLIEWQQARVLMPHWIKRYQAAVLAGEIRLERSVNEFLEGID</sequence>
<proteinExistence type="predicted"/>
<organism evidence="2 3">
    <name type="scientific">Thioflavicoccus mobilis 8321</name>
    <dbReference type="NCBI Taxonomy" id="765912"/>
    <lineage>
        <taxon>Bacteria</taxon>
        <taxon>Pseudomonadati</taxon>
        <taxon>Pseudomonadota</taxon>
        <taxon>Gammaproteobacteria</taxon>
        <taxon>Chromatiales</taxon>
        <taxon>Chromatiaceae</taxon>
        <taxon>Thioflavicoccus</taxon>
    </lineage>
</organism>
<accession>L0H1J2</accession>
<dbReference type="Pfam" id="PF00149">
    <property type="entry name" value="Metallophos"/>
    <property type="match status" value="1"/>
</dbReference>
<dbReference type="Gene3D" id="3.60.21.10">
    <property type="match status" value="1"/>
</dbReference>
<dbReference type="Proteomes" id="UP000010816">
    <property type="component" value="Chromosome"/>
</dbReference>
<gene>
    <name evidence="2" type="ORF">Thimo_2744</name>
</gene>